<feature type="transmembrane region" description="Helical" evidence="1">
    <location>
        <begin position="82"/>
        <end position="105"/>
    </location>
</feature>
<feature type="domain" description="SHOCT" evidence="2">
    <location>
        <begin position="308"/>
        <end position="335"/>
    </location>
</feature>
<keyword evidence="1" id="KW-0812">Transmembrane</keyword>
<sequence>MENKQIVKEYMLEDIIGKSIQVPGVKVDRKKFLAEVFSGYCESLDELIDKGPIGIGMDQKTLDIIASKLIFKRTSQSSMASFVTGLPGGLAMAATIPADVLQFFAMALKLAQELSYIYGGSDIWIDGSVDDEKVRDQLILYSGVMFGVSGAVSGLRVLSTQVAKTTMKKIPQKALTKTIWYPIIKKISSQIGIKMTKTTLANGVSKAVPIVGGVISGSLNFASMMPAAKRLKATLEESCFNYNDEKFNEDIEVLLEVSEEETEDKNKFIPKEKLLEGLDFTKNSLNSLKSKIKIGKNISKDNTEDPYEEIKKLKELLDMGIISEEEFAMKKKELLNL</sequence>
<name>A0A095X0P6_9FIRM</name>
<feature type="transmembrane region" description="Helical" evidence="1">
    <location>
        <begin position="138"/>
        <end position="158"/>
    </location>
</feature>
<dbReference type="InterPro" id="IPR018649">
    <property type="entry name" value="SHOCT"/>
</dbReference>
<evidence type="ECO:0000313" key="4">
    <source>
        <dbReference type="Proteomes" id="UP000029579"/>
    </source>
</evidence>
<proteinExistence type="predicted"/>
<reference evidence="3 4" key="1">
    <citation type="submission" date="2014-07" db="EMBL/GenBank/DDBJ databases">
        <authorList>
            <person name="McCorrison J."/>
            <person name="Sanka R."/>
            <person name="Torralba M."/>
            <person name="Gillis M."/>
            <person name="Haft D.H."/>
            <person name="Methe B."/>
            <person name="Sutton G."/>
            <person name="Nelson K.E."/>
        </authorList>
    </citation>
    <scope>NUCLEOTIDE SEQUENCE [LARGE SCALE GENOMIC DNA]</scope>
    <source>
        <strain evidence="3 4">S7-1-13</strain>
    </source>
</reference>
<comment type="caution">
    <text evidence="3">The sequence shown here is derived from an EMBL/GenBank/DDBJ whole genome shotgun (WGS) entry which is preliminary data.</text>
</comment>
<dbReference type="eggNOG" id="ENOG502ZBZ3">
    <property type="taxonomic scope" value="Bacteria"/>
</dbReference>
<evidence type="ECO:0000259" key="2">
    <source>
        <dbReference type="Pfam" id="PF09851"/>
    </source>
</evidence>
<protein>
    <recommendedName>
        <fullName evidence="2">SHOCT domain-containing protein</fullName>
    </recommendedName>
</protein>
<dbReference type="AlphaFoldDB" id="A0A095X0P6"/>
<dbReference type="RefSeq" id="WP_037328051.1">
    <property type="nucleotide sequence ID" value="NZ_JRMW01000037.1"/>
</dbReference>
<keyword evidence="1" id="KW-1133">Transmembrane helix</keyword>
<evidence type="ECO:0000313" key="3">
    <source>
        <dbReference type="EMBL" id="KGF03645.1"/>
    </source>
</evidence>
<keyword evidence="1" id="KW-0472">Membrane</keyword>
<dbReference type="Pfam" id="PF09851">
    <property type="entry name" value="SHOCT"/>
    <property type="match status" value="1"/>
</dbReference>
<dbReference type="EMBL" id="JRMW01000037">
    <property type="protein sequence ID" value="KGF03645.1"/>
    <property type="molecule type" value="Genomic_DNA"/>
</dbReference>
<evidence type="ECO:0000256" key="1">
    <source>
        <dbReference type="SAM" id="Phobius"/>
    </source>
</evidence>
<accession>A0A095X0P6</accession>
<dbReference type="OrthoDB" id="9798760at2"/>
<organism evidence="3 4">
    <name type="scientific">Anaerococcus lactolyticus S7-1-13</name>
    <dbReference type="NCBI Taxonomy" id="1284686"/>
    <lineage>
        <taxon>Bacteria</taxon>
        <taxon>Bacillati</taxon>
        <taxon>Bacillota</taxon>
        <taxon>Tissierellia</taxon>
        <taxon>Tissierellales</taxon>
        <taxon>Peptoniphilaceae</taxon>
        <taxon>Anaerococcus</taxon>
    </lineage>
</organism>
<gene>
    <name evidence="3" type="ORF">HMPREF1630_06235</name>
</gene>
<dbReference type="Proteomes" id="UP000029579">
    <property type="component" value="Unassembled WGS sequence"/>
</dbReference>